<dbReference type="PANTHER" id="PTHR44329:SF298">
    <property type="entry name" value="MIXED LINEAGE KINASE DOMAIN-LIKE PROTEIN"/>
    <property type="match status" value="1"/>
</dbReference>
<keyword evidence="1" id="KW-0547">Nucleotide-binding</keyword>
<reference evidence="4 5" key="1">
    <citation type="journal article" date="2014" name="Genome Biol. Evol.">
        <title>The secreted proteins of Achlya hypogyna and Thraustotheca clavata identify the ancestral oomycete secretome and reveal gene acquisitions by horizontal gene transfer.</title>
        <authorList>
            <person name="Misner I."/>
            <person name="Blouin N."/>
            <person name="Leonard G."/>
            <person name="Richards T.A."/>
            <person name="Lane C.E."/>
        </authorList>
    </citation>
    <scope>NUCLEOTIDE SEQUENCE [LARGE SCALE GENOMIC DNA]</scope>
    <source>
        <strain evidence="4 5">ATCC 34112</strain>
    </source>
</reference>
<organism evidence="4 5">
    <name type="scientific">Thraustotheca clavata</name>
    <dbReference type="NCBI Taxonomy" id="74557"/>
    <lineage>
        <taxon>Eukaryota</taxon>
        <taxon>Sar</taxon>
        <taxon>Stramenopiles</taxon>
        <taxon>Oomycota</taxon>
        <taxon>Saprolegniomycetes</taxon>
        <taxon>Saprolegniales</taxon>
        <taxon>Achlyaceae</taxon>
        <taxon>Thraustotheca</taxon>
    </lineage>
</organism>
<proteinExistence type="predicted"/>
<dbReference type="InterPro" id="IPR011009">
    <property type="entry name" value="Kinase-like_dom_sf"/>
</dbReference>
<keyword evidence="4" id="KW-0808">Transferase</keyword>
<accession>A0A1V9YWT4</accession>
<dbReference type="Proteomes" id="UP000243217">
    <property type="component" value="Unassembled WGS sequence"/>
</dbReference>
<feature type="domain" description="Protein kinase" evidence="3">
    <location>
        <begin position="1"/>
        <end position="204"/>
    </location>
</feature>
<evidence type="ECO:0000256" key="1">
    <source>
        <dbReference type="ARBA" id="ARBA00022741"/>
    </source>
</evidence>
<dbReference type="SUPFAM" id="SSF56112">
    <property type="entry name" value="Protein kinase-like (PK-like)"/>
    <property type="match status" value="1"/>
</dbReference>
<dbReference type="PANTHER" id="PTHR44329">
    <property type="entry name" value="SERINE/THREONINE-PROTEIN KINASE TNNI3K-RELATED"/>
    <property type="match status" value="1"/>
</dbReference>
<evidence type="ECO:0000259" key="3">
    <source>
        <dbReference type="PROSITE" id="PS50011"/>
    </source>
</evidence>
<dbReference type="InterPro" id="IPR001245">
    <property type="entry name" value="Ser-Thr/Tyr_kinase_cat_dom"/>
</dbReference>
<sequence length="204" mass="23111">MAGRGEQPTKKKTSIRMPKCFMLPQDSLKHITLLEPIPHWYWKSFAVGKYYGRDVYLKQILRPVDDEKQVQTFQSIAAFLTDVHHPNIVQFLGVVAAPHYATWSIVSERLAQGDLATLQKKSTIVLTKEQIIQILFDVACALAYLHGQSPPMLHRDLRAASIHITHDFRAKITNFELSGQLGLNKALVGTPAWVAPEIMRRDVD</sequence>
<name>A0A1V9YWT4_9STRA</name>
<feature type="non-terminal residue" evidence="4">
    <location>
        <position position="204"/>
    </location>
</feature>
<keyword evidence="4" id="KW-0418">Kinase</keyword>
<dbReference type="InterPro" id="IPR051681">
    <property type="entry name" value="Ser/Thr_Kinases-Pseudokinases"/>
</dbReference>
<dbReference type="Gene3D" id="1.10.510.10">
    <property type="entry name" value="Transferase(Phosphotransferase) domain 1"/>
    <property type="match status" value="1"/>
</dbReference>
<protein>
    <submittedName>
        <fullName evidence="4">Kinase</fullName>
    </submittedName>
</protein>
<dbReference type="InterPro" id="IPR000719">
    <property type="entry name" value="Prot_kinase_dom"/>
</dbReference>
<dbReference type="PROSITE" id="PS50011">
    <property type="entry name" value="PROTEIN_KINASE_DOM"/>
    <property type="match status" value="1"/>
</dbReference>
<dbReference type="EMBL" id="JNBS01002577">
    <property type="protein sequence ID" value="OQR90195.1"/>
    <property type="molecule type" value="Genomic_DNA"/>
</dbReference>
<dbReference type="STRING" id="74557.A0A1V9YWT4"/>
<evidence type="ECO:0000256" key="2">
    <source>
        <dbReference type="ARBA" id="ARBA00022840"/>
    </source>
</evidence>
<evidence type="ECO:0000313" key="5">
    <source>
        <dbReference type="Proteomes" id="UP000243217"/>
    </source>
</evidence>
<dbReference type="AlphaFoldDB" id="A0A1V9YWT4"/>
<dbReference type="OrthoDB" id="4062651at2759"/>
<keyword evidence="2" id="KW-0067">ATP-binding</keyword>
<dbReference type="Pfam" id="PF07714">
    <property type="entry name" value="PK_Tyr_Ser-Thr"/>
    <property type="match status" value="1"/>
</dbReference>
<comment type="caution">
    <text evidence="4">The sequence shown here is derived from an EMBL/GenBank/DDBJ whole genome shotgun (WGS) entry which is preliminary data.</text>
</comment>
<gene>
    <name evidence="4" type="ORF">THRCLA_09411</name>
</gene>
<evidence type="ECO:0000313" key="4">
    <source>
        <dbReference type="EMBL" id="OQR90195.1"/>
    </source>
</evidence>
<dbReference type="GO" id="GO:0005524">
    <property type="term" value="F:ATP binding"/>
    <property type="evidence" value="ECO:0007669"/>
    <property type="project" value="UniProtKB-KW"/>
</dbReference>
<dbReference type="GO" id="GO:0004674">
    <property type="term" value="F:protein serine/threonine kinase activity"/>
    <property type="evidence" value="ECO:0007669"/>
    <property type="project" value="TreeGrafter"/>
</dbReference>
<keyword evidence="5" id="KW-1185">Reference proteome</keyword>